<dbReference type="PANTHER" id="PTHR43304">
    <property type="entry name" value="PHYTOCHROME-LIKE PROTEIN CPH1"/>
    <property type="match status" value="1"/>
</dbReference>
<keyword evidence="13 14" id="KW-0472">Membrane</keyword>
<dbReference type="Pfam" id="PF02518">
    <property type="entry name" value="HATPase_c"/>
    <property type="match status" value="1"/>
</dbReference>
<dbReference type="PANTHER" id="PTHR43304:SF1">
    <property type="entry name" value="PAC DOMAIN-CONTAINING PROTEIN"/>
    <property type="match status" value="1"/>
</dbReference>
<dbReference type="EMBL" id="SGWQ01000013">
    <property type="protein sequence ID" value="RZS32286.1"/>
    <property type="molecule type" value="Genomic_DNA"/>
</dbReference>
<feature type="domain" description="Histidine kinase" evidence="15">
    <location>
        <begin position="416"/>
        <end position="529"/>
    </location>
</feature>
<dbReference type="EC" id="2.7.13.3" evidence="3"/>
<dbReference type="InterPro" id="IPR003594">
    <property type="entry name" value="HATPase_dom"/>
</dbReference>
<dbReference type="InterPro" id="IPR036890">
    <property type="entry name" value="HATPase_C_sf"/>
</dbReference>
<dbReference type="InterPro" id="IPR039506">
    <property type="entry name" value="SPOB_a"/>
</dbReference>
<evidence type="ECO:0000256" key="9">
    <source>
        <dbReference type="ARBA" id="ARBA00022777"/>
    </source>
</evidence>
<organism evidence="16 17">
    <name type="scientific">Herbihabitans rhizosphaerae</name>
    <dbReference type="NCBI Taxonomy" id="1872711"/>
    <lineage>
        <taxon>Bacteria</taxon>
        <taxon>Bacillati</taxon>
        <taxon>Actinomycetota</taxon>
        <taxon>Actinomycetes</taxon>
        <taxon>Pseudonocardiales</taxon>
        <taxon>Pseudonocardiaceae</taxon>
        <taxon>Herbihabitans</taxon>
    </lineage>
</organism>
<evidence type="ECO:0000256" key="6">
    <source>
        <dbReference type="ARBA" id="ARBA00022679"/>
    </source>
</evidence>
<dbReference type="Proteomes" id="UP000294257">
    <property type="component" value="Unassembled WGS sequence"/>
</dbReference>
<dbReference type="InterPro" id="IPR033463">
    <property type="entry name" value="sCache_3"/>
</dbReference>
<keyword evidence="6" id="KW-0808">Transferase</keyword>
<name>A0A4Q7KFI0_9PSEU</name>
<dbReference type="GO" id="GO:0006355">
    <property type="term" value="P:regulation of DNA-templated transcription"/>
    <property type="evidence" value="ECO:0007669"/>
    <property type="project" value="InterPro"/>
</dbReference>
<evidence type="ECO:0000256" key="8">
    <source>
        <dbReference type="ARBA" id="ARBA00022741"/>
    </source>
</evidence>
<dbReference type="InterPro" id="IPR029151">
    <property type="entry name" value="Sensor-like_sf"/>
</dbReference>
<keyword evidence="10" id="KW-0067">ATP-binding</keyword>
<evidence type="ECO:0000256" key="14">
    <source>
        <dbReference type="SAM" id="Phobius"/>
    </source>
</evidence>
<dbReference type="GO" id="GO:0005886">
    <property type="term" value="C:plasma membrane"/>
    <property type="evidence" value="ECO:0007669"/>
    <property type="project" value="UniProtKB-SubCell"/>
</dbReference>
<keyword evidence="7 14" id="KW-0812">Transmembrane</keyword>
<dbReference type="SUPFAM" id="SSF55874">
    <property type="entry name" value="ATPase domain of HSP90 chaperone/DNA topoisomerase II/histidine kinase"/>
    <property type="match status" value="1"/>
</dbReference>
<dbReference type="PROSITE" id="PS50109">
    <property type="entry name" value="HIS_KIN"/>
    <property type="match status" value="1"/>
</dbReference>
<dbReference type="RefSeq" id="WP_130348088.1">
    <property type="nucleotide sequence ID" value="NZ_SGWQ01000013.1"/>
</dbReference>
<feature type="transmembrane region" description="Helical" evidence="14">
    <location>
        <begin position="12"/>
        <end position="32"/>
    </location>
</feature>
<dbReference type="InterPro" id="IPR052162">
    <property type="entry name" value="Sensor_kinase/Photoreceptor"/>
</dbReference>
<evidence type="ECO:0000256" key="2">
    <source>
        <dbReference type="ARBA" id="ARBA00004651"/>
    </source>
</evidence>
<comment type="subcellular location">
    <subcellularLocation>
        <location evidence="2">Cell membrane</location>
        <topology evidence="2">Multi-pass membrane protein</topology>
    </subcellularLocation>
</comment>
<sequence>MAGRGSLTRQLLGWQLVIVLALLGAVAVFGAIQSNAAFRATEGRRMLSVAEDVAATAGVRAALADPLRYHQLPPFAESARSLSGATSVIIALPSSRRVLTSPDPSQVGSPLPLGDSTVQSGRSWVGEVDGSLVAHVPVIGERGTVIGYVAAGQDTPTFFEGVVNSPGDALLLLGLATVLGVVGSLLVARRVKRQTFGLEPAEIAGLVEHREAMLHGIKEGVVGLDQSDRITLVNDHARDLLTLPHDVVGKPVRALEFNERLVDVLTGRAEGRDQIVLRKGKVLIMNRMPIVLAGGAVGSVVTLRDRTEIEALRGELDATRTATDTLRAQAHEFTNRLHTISGLIELGEYDEVRNYVDRVSHTRQAWHDEVSTRIADSAVAALLIAKASLASEQGVGLRLTPSARLGAVDEQLSSDLVTVIGNLVDNALEALRGTHGERWIEVDVSQTDDGSDDSEVLVVVRDSGPGVAPEIAEEVFRHGFTTKAAREGTRGLGLALTRQICLRRNGSVQVHNDDGGNGAVFTARLPRVLP</sequence>
<keyword evidence="12" id="KW-0902">Two-component regulatory system</keyword>
<dbReference type="SMART" id="SM00387">
    <property type="entry name" value="HATPase_c"/>
    <property type="match status" value="1"/>
</dbReference>
<evidence type="ECO:0000256" key="11">
    <source>
        <dbReference type="ARBA" id="ARBA00022989"/>
    </source>
</evidence>
<evidence type="ECO:0000313" key="17">
    <source>
        <dbReference type="Proteomes" id="UP000294257"/>
    </source>
</evidence>
<dbReference type="InterPro" id="IPR005467">
    <property type="entry name" value="His_kinase_dom"/>
</dbReference>
<keyword evidence="9 16" id="KW-0418">Kinase</keyword>
<proteinExistence type="predicted"/>
<dbReference type="Pfam" id="PF14689">
    <property type="entry name" value="SPOB_a"/>
    <property type="match status" value="1"/>
</dbReference>
<dbReference type="Pfam" id="PF17203">
    <property type="entry name" value="sCache_3_2"/>
    <property type="match status" value="1"/>
</dbReference>
<dbReference type="OrthoDB" id="9792686at2"/>
<evidence type="ECO:0000256" key="5">
    <source>
        <dbReference type="ARBA" id="ARBA00022553"/>
    </source>
</evidence>
<reference evidence="16 17" key="1">
    <citation type="submission" date="2019-02" db="EMBL/GenBank/DDBJ databases">
        <title>Genomic Encyclopedia of Type Strains, Phase IV (KMG-IV): sequencing the most valuable type-strain genomes for metagenomic binning, comparative biology and taxonomic classification.</title>
        <authorList>
            <person name="Goeker M."/>
        </authorList>
    </citation>
    <scope>NUCLEOTIDE SEQUENCE [LARGE SCALE GENOMIC DNA]</scope>
    <source>
        <strain evidence="16 17">DSM 101727</strain>
    </source>
</reference>
<dbReference type="AlphaFoldDB" id="A0A4Q7KFI0"/>
<evidence type="ECO:0000256" key="13">
    <source>
        <dbReference type="ARBA" id="ARBA00023136"/>
    </source>
</evidence>
<keyword evidence="8" id="KW-0547">Nucleotide-binding</keyword>
<dbReference type="SMART" id="SM00091">
    <property type="entry name" value="PAS"/>
    <property type="match status" value="1"/>
</dbReference>
<feature type="transmembrane region" description="Helical" evidence="14">
    <location>
        <begin position="169"/>
        <end position="188"/>
    </location>
</feature>
<comment type="catalytic activity">
    <reaction evidence="1">
        <text>ATP + protein L-histidine = ADP + protein N-phospho-L-histidine.</text>
        <dbReference type="EC" id="2.7.13.3"/>
    </reaction>
</comment>
<dbReference type="SUPFAM" id="SSF55890">
    <property type="entry name" value="Sporulation response regulatory protein Spo0B"/>
    <property type="match status" value="1"/>
</dbReference>
<evidence type="ECO:0000259" key="15">
    <source>
        <dbReference type="PROSITE" id="PS50109"/>
    </source>
</evidence>
<dbReference type="GO" id="GO:0005524">
    <property type="term" value="F:ATP binding"/>
    <property type="evidence" value="ECO:0007669"/>
    <property type="project" value="UniProtKB-KW"/>
</dbReference>
<dbReference type="InterPro" id="IPR004358">
    <property type="entry name" value="Sig_transdc_His_kin-like_C"/>
</dbReference>
<dbReference type="InterPro" id="IPR013767">
    <property type="entry name" value="PAS_fold"/>
</dbReference>
<dbReference type="PRINTS" id="PR00344">
    <property type="entry name" value="BCTRLSENSOR"/>
</dbReference>
<dbReference type="InterPro" id="IPR035965">
    <property type="entry name" value="PAS-like_dom_sf"/>
</dbReference>
<accession>A0A4Q7KFI0</accession>
<evidence type="ECO:0000256" key="10">
    <source>
        <dbReference type="ARBA" id="ARBA00022840"/>
    </source>
</evidence>
<evidence type="ECO:0000256" key="4">
    <source>
        <dbReference type="ARBA" id="ARBA00022475"/>
    </source>
</evidence>
<evidence type="ECO:0000256" key="12">
    <source>
        <dbReference type="ARBA" id="ARBA00023012"/>
    </source>
</evidence>
<evidence type="ECO:0000256" key="7">
    <source>
        <dbReference type="ARBA" id="ARBA00022692"/>
    </source>
</evidence>
<keyword evidence="11 14" id="KW-1133">Transmembrane helix</keyword>
<evidence type="ECO:0000256" key="3">
    <source>
        <dbReference type="ARBA" id="ARBA00012438"/>
    </source>
</evidence>
<dbReference type="GO" id="GO:0000155">
    <property type="term" value="F:phosphorelay sensor kinase activity"/>
    <property type="evidence" value="ECO:0007669"/>
    <property type="project" value="InterPro"/>
</dbReference>
<keyword evidence="4" id="KW-1003">Cell membrane</keyword>
<protein>
    <recommendedName>
        <fullName evidence="3">histidine kinase</fullName>
        <ecNumber evidence="3">2.7.13.3</ecNumber>
    </recommendedName>
</protein>
<comment type="caution">
    <text evidence="16">The sequence shown here is derived from an EMBL/GenBank/DDBJ whole genome shotgun (WGS) entry which is preliminary data.</text>
</comment>
<gene>
    <name evidence="16" type="ORF">EV193_113130</name>
</gene>
<keyword evidence="17" id="KW-1185">Reference proteome</keyword>
<dbReference type="SUPFAM" id="SSF103190">
    <property type="entry name" value="Sensory domain-like"/>
    <property type="match status" value="1"/>
</dbReference>
<dbReference type="Pfam" id="PF00989">
    <property type="entry name" value="PAS"/>
    <property type="match status" value="1"/>
</dbReference>
<evidence type="ECO:0000313" key="16">
    <source>
        <dbReference type="EMBL" id="RZS32286.1"/>
    </source>
</evidence>
<dbReference type="Gene3D" id="3.30.450.20">
    <property type="entry name" value="PAS domain"/>
    <property type="match status" value="2"/>
</dbReference>
<keyword evidence="5" id="KW-0597">Phosphoprotein</keyword>
<dbReference type="InterPro" id="IPR000014">
    <property type="entry name" value="PAS"/>
</dbReference>
<dbReference type="Gene3D" id="1.10.287.130">
    <property type="match status" value="1"/>
</dbReference>
<dbReference type="Gene3D" id="3.30.565.10">
    <property type="entry name" value="Histidine kinase-like ATPase, C-terminal domain"/>
    <property type="match status" value="1"/>
</dbReference>
<dbReference type="SUPFAM" id="SSF55785">
    <property type="entry name" value="PYP-like sensor domain (PAS domain)"/>
    <property type="match status" value="1"/>
</dbReference>
<evidence type="ECO:0000256" key="1">
    <source>
        <dbReference type="ARBA" id="ARBA00000085"/>
    </source>
</evidence>
<dbReference type="InterPro" id="IPR016120">
    <property type="entry name" value="Sig_transdc_His_kin_SpoOB"/>
</dbReference>